<keyword evidence="2" id="KW-0328">Glycosyltransferase</keyword>
<sequence>MYILAEKLVAPVTDLFLSVADAMNRQSLAAGIGRPEKYRTVYSGFAVSSFAGCRALRSAARGRWGFRESDFVIGKVARLFQLKGHDLLLPVFAEARREFPDLRLFLVGDGILKPELEAEAERLGIRPSVVFAGLLPPGEIPEAMAAMDMLVHVSLREGLPRAVSQALAAGLPVAAFDVDGTREVVRSGVTGYLVTPGDRAGLKRAVLEIRRDPDGARRLARTGQAFVLDNFSIERMVSGVAEAYRDLTS</sequence>
<dbReference type="Proteomes" id="UP000485484">
    <property type="component" value="Unassembled WGS sequence"/>
</dbReference>
<dbReference type="EMBL" id="MWAK01000058">
    <property type="protein sequence ID" value="OPZ92928.1"/>
    <property type="molecule type" value="Genomic_DNA"/>
</dbReference>
<organism evidence="2">
    <name type="scientific">candidate division TA06 bacterium ADurb.Bin417</name>
    <dbReference type="NCBI Taxonomy" id="1852828"/>
    <lineage>
        <taxon>Bacteria</taxon>
        <taxon>Bacteria division TA06</taxon>
    </lineage>
</organism>
<dbReference type="EC" id="2.4.-.-" evidence="2"/>
<dbReference type="PANTHER" id="PTHR45947">
    <property type="entry name" value="SULFOQUINOVOSYL TRANSFERASE SQD2"/>
    <property type="match status" value="1"/>
</dbReference>
<dbReference type="GO" id="GO:0016757">
    <property type="term" value="F:glycosyltransferase activity"/>
    <property type="evidence" value="ECO:0007669"/>
    <property type="project" value="UniProtKB-KW"/>
</dbReference>
<comment type="caution">
    <text evidence="2">The sequence shown here is derived from an EMBL/GenBank/DDBJ whole genome shotgun (WGS) entry which is preliminary data.</text>
</comment>
<reference evidence="2" key="1">
    <citation type="submission" date="2017-02" db="EMBL/GenBank/DDBJ databases">
        <title>Delving into the versatile metabolic prowess of the omnipresent phylum Bacteroidetes.</title>
        <authorList>
            <person name="Nobu M.K."/>
            <person name="Mei R."/>
            <person name="Narihiro T."/>
            <person name="Kuroda K."/>
            <person name="Liu W.-T."/>
        </authorList>
    </citation>
    <scope>NUCLEOTIDE SEQUENCE</scope>
    <source>
        <strain evidence="2">ADurb.Bin417</strain>
    </source>
</reference>
<proteinExistence type="predicted"/>
<accession>A0A1V5MI55</accession>
<dbReference type="AlphaFoldDB" id="A0A1V5MI55"/>
<dbReference type="InterPro" id="IPR001296">
    <property type="entry name" value="Glyco_trans_1"/>
</dbReference>
<dbReference type="PANTHER" id="PTHR45947:SF3">
    <property type="entry name" value="SULFOQUINOVOSYL TRANSFERASE SQD2"/>
    <property type="match status" value="1"/>
</dbReference>
<dbReference type="InterPro" id="IPR050194">
    <property type="entry name" value="Glycosyltransferase_grp1"/>
</dbReference>
<dbReference type="Pfam" id="PF00534">
    <property type="entry name" value="Glycos_transf_1"/>
    <property type="match status" value="1"/>
</dbReference>
<evidence type="ECO:0000259" key="1">
    <source>
        <dbReference type="Pfam" id="PF00534"/>
    </source>
</evidence>
<evidence type="ECO:0000313" key="2">
    <source>
        <dbReference type="EMBL" id="OPZ92928.1"/>
    </source>
</evidence>
<protein>
    <submittedName>
        <fullName evidence="2">Putative glycosyltransferase EpsD</fullName>
        <ecNumber evidence="2">2.4.-.-</ecNumber>
    </submittedName>
</protein>
<name>A0A1V5MI55_UNCT6</name>
<keyword evidence="2" id="KW-0808">Transferase</keyword>
<feature type="domain" description="Glycosyl transferase family 1" evidence="1">
    <location>
        <begin position="60"/>
        <end position="224"/>
    </location>
</feature>
<gene>
    <name evidence="2" type="primary">epsD_2</name>
    <name evidence="2" type="ORF">BWY73_00580</name>
</gene>
<dbReference type="Gene3D" id="3.40.50.2000">
    <property type="entry name" value="Glycogen Phosphorylase B"/>
    <property type="match status" value="2"/>
</dbReference>
<dbReference type="SUPFAM" id="SSF53756">
    <property type="entry name" value="UDP-Glycosyltransferase/glycogen phosphorylase"/>
    <property type="match status" value="1"/>
</dbReference>